<organism evidence="3 4">
    <name type="scientific">Desertihabitans brevis</name>
    <dbReference type="NCBI Taxonomy" id="2268447"/>
    <lineage>
        <taxon>Bacteria</taxon>
        <taxon>Bacillati</taxon>
        <taxon>Actinomycetota</taxon>
        <taxon>Actinomycetes</taxon>
        <taxon>Propionibacteriales</taxon>
        <taxon>Propionibacteriaceae</taxon>
        <taxon>Desertihabitans</taxon>
    </lineage>
</organism>
<evidence type="ECO:0000313" key="3">
    <source>
        <dbReference type="EMBL" id="RCK70998.1"/>
    </source>
</evidence>
<gene>
    <name evidence="3" type="ORF">DT076_00460</name>
</gene>
<feature type="compositionally biased region" description="Basic residues" evidence="1">
    <location>
        <begin position="266"/>
        <end position="282"/>
    </location>
</feature>
<protein>
    <submittedName>
        <fullName evidence="3">Nucleotidyltransferase domain-containing protein</fullName>
    </submittedName>
</protein>
<reference evidence="3 4" key="1">
    <citation type="submission" date="2018-07" db="EMBL/GenBank/DDBJ databases">
        <title>Desertimonas flava gen. nov. sp. nov.</title>
        <authorList>
            <person name="Liu S."/>
        </authorList>
    </citation>
    <scope>NUCLEOTIDE SEQUENCE [LARGE SCALE GENOMIC DNA]</scope>
    <source>
        <strain evidence="3 4">16Sb5-5</strain>
    </source>
</reference>
<evidence type="ECO:0000256" key="1">
    <source>
        <dbReference type="SAM" id="MobiDB-lite"/>
    </source>
</evidence>
<dbReference type="SUPFAM" id="SSF81301">
    <property type="entry name" value="Nucleotidyltransferase"/>
    <property type="match status" value="1"/>
</dbReference>
<dbReference type="InterPro" id="IPR043519">
    <property type="entry name" value="NT_sf"/>
</dbReference>
<name>A0A367YYU8_9ACTN</name>
<sequence>MLPAALSKPVAGAATSRLASAAGRHDGATGGDVRLDLPSHLTARQRALLEGAGRTLAAELGPALLGLVLSGSAGRGLATEHSDLDLLVVMTPEAAQGPAAPWLHTAELEQIPLALDHLEQVAPYGSPGFAYRWSYAWAPVLADATGGRIAAALDRQTHLSTAETLDELIGHGRIGAWLNLTFRALKSVRAGRPLEARLDAVESLPFFLDVVFALDGLVRPYNSSLPWALATHPPPSWSTAELLGLVEGMLTAVRTRCVQVSAEWRRTRRRSPTSRASRRSARRSTSGVPTTTASCWGWRRRADRPGSSRAGSSPSAGSWSAPRPACRGSGSSASAGPRSPAPSPRRRCR</sequence>
<feature type="compositionally biased region" description="Low complexity" evidence="1">
    <location>
        <begin position="305"/>
        <end position="338"/>
    </location>
</feature>
<dbReference type="Gene3D" id="3.30.460.10">
    <property type="entry name" value="Beta Polymerase, domain 2"/>
    <property type="match status" value="1"/>
</dbReference>
<dbReference type="CDD" id="cd05403">
    <property type="entry name" value="NT_KNTase_like"/>
    <property type="match status" value="1"/>
</dbReference>
<dbReference type="Pfam" id="PF01909">
    <property type="entry name" value="NTP_transf_2"/>
    <property type="match status" value="1"/>
</dbReference>
<proteinExistence type="predicted"/>
<dbReference type="Proteomes" id="UP000252770">
    <property type="component" value="Unassembled WGS sequence"/>
</dbReference>
<feature type="region of interest" description="Disordered" evidence="1">
    <location>
        <begin position="264"/>
        <end position="349"/>
    </location>
</feature>
<evidence type="ECO:0000259" key="2">
    <source>
        <dbReference type="Pfam" id="PF01909"/>
    </source>
</evidence>
<dbReference type="EMBL" id="QOUI01000001">
    <property type="protein sequence ID" value="RCK70998.1"/>
    <property type="molecule type" value="Genomic_DNA"/>
</dbReference>
<dbReference type="GO" id="GO:0016779">
    <property type="term" value="F:nucleotidyltransferase activity"/>
    <property type="evidence" value="ECO:0007669"/>
    <property type="project" value="InterPro"/>
</dbReference>
<accession>A0A367YYU8</accession>
<evidence type="ECO:0000313" key="4">
    <source>
        <dbReference type="Proteomes" id="UP000252770"/>
    </source>
</evidence>
<comment type="caution">
    <text evidence="3">The sequence shown here is derived from an EMBL/GenBank/DDBJ whole genome shotgun (WGS) entry which is preliminary data.</text>
</comment>
<dbReference type="InterPro" id="IPR002934">
    <property type="entry name" value="Polymerase_NTP_transf_dom"/>
</dbReference>
<keyword evidence="4" id="KW-1185">Reference proteome</keyword>
<feature type="domain" description="Polymerase nucleotidyl transferase" evidence="2">
    <location>
        <begin position="64"/>
        <end position="93"/>
    </location>
</feature>
<dbReference type="AlphaFoldDB" id="A0A367YYU8"/>
<keyword evidence="3" id="KW-0808">Transferase</keyword>